<dbReference type="PRINTS" id="PR00237">
    <property type="entry name" value="GPCRRHODOPSN"/>
</dbReference>
<evidence type="ECO:0000256" key="6">
    <source>
        <dbReference type="ARBA" id="ARBA00023170"/>
    </source>
</evidence>
<dbReference type="OMA" id="KDICGSK"/>
<feature type="transmembrane region" description="Helical" evidence="8">
    <location>
        <begin position="132"/>
        <end position="151"/>
    </location>
</feature>
<dbReference type="SUPFAM" id="SSF81321">
    <property type="entry name" value="Family A G protein-coupled receptor-like"/>
    <property type="match status" value="1"/>
</dbReference>
<evidence type="ECO:0000313" key="11">
    <source>
        <dbReference type="EnsemblMetazoa" id="CapteP207071"/>
    </source>
</evidence>
<evidence type="ECO:0000256" key="7">
    <source>
        <dbReference type="ARBA" id="ARBA00023224"/>
    </source>
</evidence>
<dbReference type="Proteomes" id="UP000014760">
    <property type="component" value="Unassembled WGS sequence"/>
</dbReference>
<feature type="transmembrane region" description="Helical" evidence="8">
    <location>
        <begin position="97"/>
        <end position="120"/>
    </location>
</feature>
<name>R7VFQ2_CAPTE</name>
<feature type="transmembrane region" description="Helical" evidence="8">
    <location>
        <begin position="178"/>
        <end position="198"/>
    </location>
</feature>
<dbReference type="STRING" id="283909.R7VFQ2"/>
<keyword evidence="2 8" id="KW-0812">Transmembrane</keyword>
<comment type="subcellular location">
    <subcellularLocation>
        <location evidence="1">Membrane</location>
        <topology evidence="1">Multi-pass membrane protein</topology>
    </subcellularLocation>
</comment>
<sequence>MKTHKTLDQHRRWALALFMAARNASLAMLSLNCSPDLDLYQLMKETLGSNNTVWNEAIRDTICGQQNMSMKDEASGELPSDEPGHHDGQMSSMGRDFYSFTTPVIIMVGLIGNAISLKVFTSRVMRRLSSSYYLAMLSASDMLVLLSYVFIDWLDKGLPAWPGGHRIRAISLEGMCHIFLYLSYTTRFSSVWLIVAFTGERYVAICHQQHRKKVCSKRYARRITIAVCVISCLVCLYKPFLSGSYAPKQLNTYGQERHCVSNPRFARLNFVLDSVYGLLLTAVPSAIISAFSTPILRRLVASHRQQKESRLVFKENRIRLEFTIIFLSISSCFVALTIPYLITWCQQFWNTLHPDMMSPIQFDRFRNHLFVTRTIFYLNYCVNFFLYCLTGAYYRREIRSLLKFNTGFRGKHSQNSVILHG</sequence>
<keyword evidence="3 8" id="KW-1133">Transmembrane helix</keyword>
<evidence type="ECO:0000256" key="2">
    <source>
        <dbReference type="ARBA" id="ARBA00022692"/>
    </source>
</evidence>
<reference evidence="12" key="1">
    <citation type="submission" date="2012-12" db="EMBL/GenBank/DDBJ databases">
        <authorList>
            <person name="Hellsten U."/>
            <person name="Grimwood J."/>
            <person name="Chapman J.A."/>
            <person name="Shapiro H."/>
            <person name="Aerts A."/>
            <person name="Otillar R.P."/>
            <person name="Terry A.Y."/>
            <person name="Boore J.L."/>
            <person name="Simakov O."/>
            <person name="Marletaz F."/>
            <person name="Cho S.-J."/>
            <person name="Edsinger-Gonzales E."/>
            <person name="Havlak P."/>
            <person name="Kuo D.-H."/>
            <person name="Larsson T."/>
            <person name="Lv J."/>
            <person name="Arendt D."/>
            <person name="Savage R."/>
            <person name="Osoegawa K."/>
            <person name="de Jong P."/>
            <person name="Lindberg D.R."/>
            <person name="Seaver E.C."/>
            <person name="Weisblat D.A."/>
            <person name="Putnam N.H."/>
            <person name="Grigoriev I.V."/>
            <person name="Rokhsar D.S."/>
        </authorList>
    </citation>
    <scope>NUCLEOTIDE SEQUENCE</scope>
    <source>
        <strain evidence="12">I ESC-2004</strain>
    </source>
</reference>
<dbReference type="InterPro" id="IPR000276">
    <property type="entry name" value="GPCR_Rhodpsn"/>
</dbReference>
<accession>R7VFQ2</accession>
<dbReference type="InterPro" id="IPR017452">
    <property type="entry name" value="GPCR_Rhodpsn_7TM"/>
</dbReference>
<evidence type="ECO:0000256" key="1">
    <source>
        <dbReference type="ARBA" id="ARBA00004141"/>
    </source>
</evidence>
<dbReference type="GO" id="GO:0004930">
    <property type="term" value="F:G protein-coupled receptor activity"/>
    <property type="evidence" value="ECO:0007669"/>
    <property type="project" value="UniProtKB-KW"/>
</dbReference>
<dbReference type="PANTHER" id="PTHR24243:SF230">
    <property type="entry name" value="G-PROTEIN COUPLED RECEPTORS FAMILY 1 PROFILE DOMAIN-CONTAINING PROTEIN"/>
    <property type="match status" value="1"/>
</dbReference>
<protein>
    <recommendedName>
        <fullName evidence="9">G-protein coupled receptors family 1 profile domain-containing protein</fullName>
    </recommendedName>
</protein>
<evidence type="ECO:0000256" key="3">
    <source>
        <dbReference type="ARBA" id="ARBA00022989"/>
    </source>
</evidence>
<dbReference type="PROSITE" id="PS50262">
    <property type="entry name" value="G_PROTEIN_RECEP_F1_2"/>
    <property type="match status" value="1"/>
</dbReference>
<feature type="transmembrane region" description="Helical" evidence="8">
    <location>
        <begin position="275"/>
        <end position="297"/>
    </location>
</feature>
<keyword evidence="7" id="KW-0807">Transducer</keyword>
<dbReference type="EnsemblMetazoa" id="CapteT207071">
    <property type="protein sequence ID" value="CapteP207071"/>
    <property type="gene ID" value="CapteG207071"/>
</dbReference>
<evidence type="ECO:0000313" key="12">
    <source>
        <dbReference type="Proteomes" id="UP000014760"/>
    </source>
</evidence>
<dbReference type="CDD" id="cd14978">
    <property type="entry name" value="7tmA_FMRFamide_R-like"/>
    <property type="match status" value="1"/>
</dbReference>
<keyword evidence="4" id="KW-0297">G-protein coupled receptor</keyword>
<evidence type="ECO:0000313" key="10">
    <source>
        <dbReference type="EMBL" id="ELU17407.1"/>
    </source>
</evidence>
<feature type="transmembrane region" description="Helical" evidence="8">
    <location>
        <begin position="219"/>
        <end position="240"/>
    </location>
</feature>
<dbReference type="Gene3D" id="1.20.1070.10">
    <property type="entry name" value="Rhodopsin 7-helix transmembrane proteins"/>
    <property type="match status" value="1"/>
</dbReference>
<dbReference type="PANTHER" id="PTHR24243">
    <property type="entry name" value="G-PROTEIN COUPLED RECEPTOR"/>
    <property type="match status" value="1"/>
</dbReference>
<reference evidence="10 12" key="2">
    <citation type="journal article" date="2013" name="Nature">
        <title>Insights into bilaterian evolution from three spiralian genomes.</title>
        <authorList>
            <person name="Simakov O."/>
            <person name="Marletaz F."/>
            <person name="Cho S.J."/>
            <person name="Edsinger-Gonzales E."/>
            <person name="Havlak P."/>
            <person name="Hellsten U."/>
            <person name="Kuo D.H."/>
            <person name="Larsson T."/>
            <person name="Lv J."/>
            <person name="Arendt D."/>
            <person name="Savage R."/>
            <person name="Osoegawa K."/>
            <person name="de Jong P."/>
            <person name="Grimwood J."/>
            <person name="Chapman J.A."/>
            <person name="Shapiro H."/>
            <person name="Aerts A."/>
            <person name="Otillar R.P."/>
            <person name="Terry A.Y."/>
            <person name="Boore J.L."/>
            <person name="Grigoriev I.V."/>
            <person name="Lindberg D.R."/>
            <person name="Seaver E.C."/>
            <person name="Weisblat D.A."/>
            <person name="Putnam N.H."/>
            <person name="Rokhsar D.S."/>
        </authorList>
    </citation>
    <scope>NUCLEOTIDE SEQUENCE</scope>
    <source>
        <strain evidence="10 12">I ESC-2004</strain>
    </source>
</reference>
<evidence type="ECO:0000256" key="4">
    <source>
        <dbReference type="ARBA" id="ARBA00023040"/>
    </source>
</evidence>
<feature type="domain" description="G-protein coupled receptors family 1 profile" evidence="9">
    <location>
        <begin position="112"/>
        <end position="387"/>
    </location>
</feature>
<dbReference type="HOGENOM" id="CLU_009579_24_0_1"/>
<keyword evidence="12" id="KW-1185">Reference proteome</keyword>
<dbReference type="Pfam" id="PF00001">
    <property type="entry name" value="7tm_1"/>
    <property type="match status" value="1"/>
</dbReference>
<gene>
    <name evidence="10" type="ORF">CAPTEDRAFT_207071</name>
</gene>
<evidence type="ECO:0000259" key="9">
    <source>
        <dbReference type="PROSITE" id="PS50262"/>
    </source>
</evidence>
<dbReference type="EMBL" id="KB292507">
    <property type="protein sequence ID" value="ELU17407.1"/>
    <property type="molecule type" value="Genomic_DNA"/>
</dbReference>
<organism evidence="10">
    <name type="scientific">Capitella teleta</name>
    <name type="common">Polychaete worm</name>
    <dbReference type="NCBI Taxonomy" id="283909"/>
    <lineage>
        <taxon>Eukaryota</taxon>
        <taxon>Metazoa</taxon>
        <taxon>Spiralia</taxon>
        <taxon>Lophotrochozoa</taxon>
        <taxon>Annelida</taxon>
        <taxon>Polychaeta</taxon>
        <taxon>Sedentaria</taxon>
        <taxon>Scolecida</taxon>
        <taxon>Capitellidae</taxon>
        <taxon>Capitella</taxon>
    </lineage>
</organism>
<evidence type="ECO:0000256" key="8">
    <source>
        <dbReference type="SAM" id="Phobius"/>
    </source>
</evidence>
<feature type="transmembrane region" description="Helical" evidence="8">
    <location>
        <begin position="318"/>
        <end position="342"/>
    </location>
</feature>
<proteinExistence type="predicted"/>
<dbReference type="OrthoDB" id="9990906at2759"/>
<dbReference type="EMBL" id="AMQN01004058">
    <property type="status" value="NOT_ANNOTATED_CDS"/>
    <property type="molecule type" value="Genomic_DNA"/>
</dbReference>
<keyword evidence="5 8" id="KW-0472">Membrane</keyword>
<feature type="transmembrane region" description="Helical" evidence="8">
    <location>
        <begin position="375"/>
        <end position="394"/>
    </location>
</feature>
<evidence type="ECO:0000256" key="5">
    <source>
        <dbReference type="ARBA" id="ARBA00023136"/>
    </source>
</evidence>
<dbReference type="AlphaFoldDB" id="R7VFQ2"/>
<keyword evidence="6" id="KW-0675">Receptor</keyword>
<dbReference type="GO" id="GO:0005886">
    <property type="term" value="C:plasma membrane"/>
    <property type="evidence" value="ECO:0007669"/>
    <property type="project" value="TreeGrafter"/>
</dbReference>
<reference evidence="11" key="3">
    <citation type="submission" date="2015-06" db="UniProtKB">
        <authorList>
            <consortium name="EnsemblMetazoa"/>
        </authorList>
    </citation>
    <scope>IDENTIFICATION</scope>
</reference>